<keyword evidence="2" id="KW-0472">Membrane</keyword>
<dbReference type="EMBL" id="EU686642">
    <property type="protein sequence ID" value="ACF10012.1"/>
    <property type="molecule type" value="Genomic_DNA"/>
</dbReference>
<reference evidence="3" key="1">
    <citation type="journal article" date="2008" name="ISME J.">
        <title>Hindsight in the relative abundance, metabolic potential and genome dynamics of uncultivated marine archaea from comparative metagenomic analyses of bathypelagic plankton of different oceanic regions.</title>
        <authorList>
            <person name="Martin-Cuadrado A.B."/>
            <person name="Rodriguez-Valera F."/>
            <person name="Moreira D."/>
            <person name="Alba J.C."/>
            <person name="Ivars-Martinez E."/>
            <person name="Henn M.R."/>
            <person name="Talla E."/>
            <person name="Lopez-Garcia P."/>
        </authorList>
    </citation>
    <scope>NUCLEOTIDE SEQUENCE</scope>
</reference>
<proteinExistence type="predicted"/>
<accession>B3V6T8</accession>
<protein>
    <submittedName>
        <fullName evidence="3">Uncharacterized protein</fullName>
    </submittedName>
</protein>
<organism evidence="3">
    <name type="scientific">uncultured marine crenarchaeote SAT1000-49-D2</name>
    <dbReference type="NCBI Taxonomy" id="526692"/>
    <lineage>
        <taxon>Archaea</taxon>
        <taxon>Nitrososphaerota</taxon>
        <taxon>Nitrososphaeria</taxon>
        <taxon>Nitrosopumilales</taxon>
        <taxon>environmental samples</taxon>
    </lineage>
</organism>
<keyword evidence="2" id="KW-0812">Transmembrane</keyword>
<feature type="region of interest" description="Disordered" evidence="1">
    <location>
        <begin position="68"/>
        <end position="92"/>
    </location>
</feature>
<name>B3V6T8_9ARCH</name>
<evidence type="ECO:0000313" key="3">
    <source>
        <dbReference type="EMBL" id="ACF10012.1"/>
    </source>
</evidence>
<evidence type="ECO:0000256" key="2">
    <source>
        <dbReference type="SAM" id="Phobius"/>
    </source>
</evidence>
<reference evidence="3" key="2">
    <citation type="submission" date="2008-08" db="EMBL/GenBank/DDBJ databases">
        <authorList>
            <person name="Martin-Cuadrado A.-B."/>
            <person name="Rodriguez-Valera F."/>
            <person name="Moreira D."/>
            <person name="Alba J.-C."/>
            <person name="Ivars-Martinez E."/>
            <person name="Henn M.R."/>
            <person name="Talla E."/>
            <person name="Lopez-Garcia P."/>
        </authorList>
    </citation>
    <scope>NUCLEOTIDE SEQUENCE</scope>
</reference>
<keyword evidence="2" id="KW-1133">Transmembrane helix</keyword>
<sequence length="236" mass="26137">MLIRQRKYDDLLTFITDLDDLIRHHHGDVKKLREIRDTVRHDNFITTDNKNYVESLITMYLKKQPFAKPSSYQQSDTKIELQPKPAPSSSYSKSNVPFSFSFNKKLGVLAGVAAAIAIIVIVGFTAISQTGTTDYAVSTPITEPLLVNVDQAIYQRADIISISGNSKSASTQSVELSIENTNGVKIWKENINPKNDGQFSTLVIAGGGGGWENDGTYILKATHSNLASEIEFKFFT</sequence>
<dbReference type="AlphaFoldDB" id="B3V6T8"/>
<evidence type="ECO:0000256" key="1">
    <source>
        <dbReference type="SAM" id="MobiDB-lite"/>
    </source>
</evidence>
<feature type="transmembrane region" description="Helical" evidence="2">
    <location>
        <begin position="106"/>
        <end position="127"/>
    </location>
</feature>